<dbReference type="Proteomes" id="UP000438429">
    <property type="component" value="Unassembled WGS sequence"/>
</dbReference>
<feature type="compositionally biased region" description="Basic and acidic residues" evidence="1">
    <location>
        <begin position="96"/>
        <end position="108"/>
    </location>
</feature>
<feature type="region of interest" description="Disordered" evidence="1">
    <location>
        <begin position="95"/>
        <end position="136"/>
    </location>
</feature>
<protein>
    <submittedName>
        <fullName evidence="2">Uncharacterized protein</fullName>
    </submittedName>
</protein>
<gene>
    <name evidence="2" type="ORF">F2P81_009629</name>
</gene>
<dbReference type="AlphaFoldDB" id="A0A6A4T234"/>
<dbReference type="EMBL" id="VEVO01000008">
    <property type="protein sequence ID" value="KAF0039145.1"/>
    <property type="molecule type" value="Genomic_DNA"/>
</dbReference>
<evidence type="ECO:0000256" key="1">
    <source>
        <dbReference type="SAM" id="MobiDB-lite"/>
    </source>
</evidence>
<comment type="caution">
    <text evidence="2">The sequence shown here is derived from an EMBL/GenBank/DDBJ whole genome shotgun (WGS) entry which is preliminary data.</text>
</comment>
<name>A0A6A4T234_SCOMX</name>
<sequence>MATVFYCWASSINEQRLCTSHSGHRAIHIRQDIVVRFAVTTSSTGMPLRKKQGINSILLCMLYKQLYFCERLDDGDVSCCCGYCRGLPQEQQLPRCRREPTKKNEKGKQLQQRKKMQNTYGFKPLSQSPPPMTTPS</sequence>
<feature type="compositionally biased region" description="Pro residues" evidence="1">
    <location>
        <begin position="127"/>
        <end position="136"/>
    </location>
</feature>
<evidence type="ECO:0000313" key="2">
    <source>
        <dbReference type="EMBL" id="KAF0039145.1"/>
    </source>
</evidence>
<organism evidence="2 3">
    <name type="scientific">Scophthalmus maximus</name>
    <name type="common">Turbot</name>
    <name type="synonym">Psetta maxima</name>
    <dbReference type="NCBI Taxonomy" id="52904"/>
    <lineage>
        <taxon>Eukaryota</taxon>
        <taxon>Metazoa</taxon>
        <taxon>Chordata</taxon>
        <taxon>Craniata</taxon>
        <taxon>Vertebrata</taxon>
        <taxon>Euteleostomi</taxon>
        <taxon>Actinopterygii</taxon>
        <taxon>Neopterygii</taxon>
        <taxon>Teleostei</taxon>
        <taxon>Neoteleostei</taxon>
        <taxon>Acanthomorphata</taxon>
        <taxon>Carangaria</taxon>
        <taxon>Pleuronectiformes</taxon>
        <taxon>Pleuronectoidei</taxon>
        <taxon>Scophthalmidae</taxon>
        <taxon>Scophthalmus</taxon>
    </lineage>
</organism>
<accession>A0A6A4T234</accession>
<proteinExistence type="predicted"/>
<reference evidence="2 3" key="1">
    <citation type="submission" date="2019-06" db="EMBL/GenBank/DDBJ databases">
        <title>Draft genomes of female and male turbot (Scophthalmus maximus).</title>
        <authorList>
            <person name="Xu H."/>
            <person name="Xu X.-W."/>
            <person name="Shao C."/>
            <person name="Chen S."/>
        </authorList>
    </citation>
    <scope>NUCLEOTIDE SEQUENCE [LARGE SCALE GENOMIC DNA]</scope>
    <source>
        <strain evidence="2">Ysfricsl-2016a</strain>
        <tissue evidence="2">Blood</tissue>
    </source>
</reference>
<evidence type="ECO:0000313" key="3">
    <source>
        <dbReference type="Proteomes" id="UP000438429"/>
    </source>
</evidence>